<organism evidence="3 4">
    <name type="scientific">Melghirimyces algeriensis</name>
    <dbReference type="NCBI Taxonomy" id="910412"/>
    <lineage>
        <taxon>Bacteria</taxon>
        <taxon>Bacillati</taxon>
        <taxon>Bacillota</taxon>
        <taxon>Bacilli</taxon>
        <taxon>Bacillales</taxon>
        <taxon>Thermoactinomycetaceae</taxon>
        <taxon>Melghirimyces</taxon>
    </lineage>
</organism>
<proteinExistence type="inferred from homology"/>
<evidence type="ECO:0000313" key="4">
    <source>
        <dbReference type="Proteomes" id="UP000315636"/>
    </source>
</evidence>
<dbReference type="EMBL" id="FXTI01000005">
    <property type="protein sequence ID" value="SMO66666.1"/>
    <property type="molecule type" value="Genomic_DNA"/>
</dbReference>
<feature type="domain" description="UDP-N-acetylglucosamine 2-epimerase" evidence="2">
    <location>
        <begin position="28"/>
        <end position="350"/>
    </location>
</feature>
<dbReference type="RefSeq" id="WP_142505451.1">
    <property type="nucleotide sequence ID" value="NZ_FXTI01000005.1"/>
</dbReference>
<sequence length="354" mass="39691">MKVVTVVGARPQFIKAAPVSRALRRYGKEILVHTGQHYDTSMSHIFFKELNIPHPDYHLGIGSKSHGAQTGEMLSEVERVLLTEKPDWVLVYGDTNSTLAGALAASKMHLPIAHVEAGLRSFNRRMPEEINRVLTDQLSTLLFCPTTTAVQHLSSEGITRGVYNVGDVMADALQFNRKLALDHSNILERLEIKPKEYLLVTFHRAENTDVDHRLENIVSALNHLSKPAVLPLHPRTRNKIKQSGLSFTNPRLKVIEPVGYLDMIQLEANASKILTDSGGVQKEAFLLNVPCITMRDETEWTETIEQKANILVGSDKRKIVQHAEHFQVDFSNVKPIFGEGNASQRIVKHLIKPQ</sequence>
<evidence type="ECO:0000313" key="3">
    <source>
        <dbReference type="EMBL" id="SMO66666.1"/>
    </source>
</evidence>
<keyword evidence="1" id="KW-0413">Isomerase</keyword>
<evidence type="ECO:0000259" key="2">
    <source>
        <dbReference type="Pfam" id="PF02350"/>
    </source>
</evidence>
<protein>
    <submittedName>
        <fullName evidence="3">UDP-N-acetylglucosamine 2-epimerase (Non-hydrolysing)/UDP-GlcNAc3NAcA epimerase</fullName>
    </submittedName>
</protein>
<dbReference type="OrthoDB" id="9803238at2"/>
<accession>A0A521D4M2</accession>
<dbReference type="SUPFAM" id="SSF53756">
    <property type="entry name" value="UDP-Glycosyltransferase/glycogen phosphorylase"/>
    <property type="match status" value="1"/>
</dbReference>
<dbReference type="PANTHER" id="PTHR43174">
    <property type="entry name" value="UDP-N-ACETYLGLUCOSAMINE 2-EPIMERASE"/>
    <property type="match status" value="1"/>
</dbReference>
<gene>
    <name evidence="3" type="ORF">SAMN06264849_105121</name>
</gene>
<dbReference type="InterPro" id="IPR029767">
    <property type="entry name" value="WecB-like"/>
</dbReference>
<dbReference type="CDD" id="cd03786">
    <property type="entry name" value="GTB_UDP-GlcNAc_2-Epimerase"/>
    <property type="match status" value="1"/>
</dbReference>
<dbReference type="GO" id="GO:0016853">
    <property type="term" value="F:isomerase activity"/>
    <property type="evidence" value="ECO:0007669"/>
    <property type="project" value="UniProtKB-KW"/>
</dbReference>
<dbReference type="Gene3D" id="3.40.50.2000">
    <property type="entry name" value="Glycogen Phosphorylase B"/>
    <property type="match status" value="2"/>
</dbReference>
<dbReference type="NCBIfam" id="TIGR00236">
    <property type="entry name" value="wecB"/>
    <property type="match status" value="1"/>
</dbReference>
<reference evidence="3 4" key="1">
    <citation type="submission" date="2017-05" db="EMBL/GenBank/DDBJ databases">
        <authorList>
            <person name="Varghese N."/>
            <person name="Submissions S."/>
        </authorList>
    </citation>
    <scope>NUCLEOTIDE SEQUENCE [LARGE SCALE GENOMIC DNA]</scope>
    <source>
        <strain evidence="3 4">DSM 45474</strain>
    </source>
</reference>
<dbReference type="AlphaFoldDB" id="A0A521D4M2"/>
<evidence type="ECO:0000256" key="1">
    <source>
        <dbReference type="RuleBase" id="RU003513"/>
    </source>
</evidence>
<name>A0A521D4M2_9BACL</name>
<dbReference type="InterPro" id="IPR003331">
    <property type="entry name" value="UDP_GlcNAc_Epimerase_2_dom"/>
</dbReference>
<keyword evidence="4" id="KW-1185">Reference proteome</keyword>
<dbReference type="Proteomes" id="UP000315636">
    <property type="component" value="Unassembled WGS sequence"/>
</dbReference>
<dbReference type="Pfam" id="PF02350">
    <property type="entry name" value="Epimerase_2"/>
    <property type="match status" value="1"/>
</dbReference>
<comment type="similarity">
    <text evidence="1">Belongs to the UDP-N-acetylglucosamine 2-epimerase family.</text>
</comment>
<dbReference type="PANTHER" id="PTHR43174:SF1">
    <property type="entry name" value="UDP-N-ACETYLGLUCOSAMINE 2-EPIMERASE"/>
    <property type="match status" value="1"/>
</dbReference>